<keyword evidence="2" id="KW-0808">Transferase</keyword>
<dbReference type="SUPFAM" id="SSF53756">
    <property type="entry name" value="UDP-Glycosyltransferase/glycogen phosphorylase"/>
    <property type="match status" value="1"/>
</dbReference>
<comment type="caution">
    <text evidence="5">The sequence shown here is derived from an EMBL/GenBank/DDBJ whole genome shotgun (WGS) entry which is preliminary data.</text>
</comment>
<evidence type="ECO:0000256" key="3">
    <source>
        <dbReference type="SAM" id="MobiDB-lite"/>
    </source>
</evidence>
<dbReference type="InterPro" id="IPR010610">
    <property type="entry name" value="EryCIII-like_C"/>
</dbReference>
<dbReference type="InterPro" id="IPR002213">
    <property type="entry name" value="UDP_glucos_trans"/>
</dbReference>
<feature type="region of interest" description="Disordered" evidence="3">
    <location>
        <begin position="383"/>
        <end position="405"/>
    </location>
</feature>
<dbReference type="InterPro" id="IPR006326">
    <property type="entry name" value="UDPGT_MGT-like"/>
</dbReference>
<dbReference type="Proteomes" id="UP001596956">
    <property type="component" value="Unassembled WGS sequence"/>
</dbReference>
<feature type="domain" description="Erythromycin biosynthesis protein CIII-like C-terminal" evidence="4">
    <location>
        <begin position="264"/>
        <end position="384"/>
    </location>
</feature>
<dbReference type="Gene3D" id="3.40.50.2000">
    <property type="entry name" value="Glycogen Phosphorylase B"/>
    <property type="match status" value="2"/>
</dbReference>
<dbReference type="InterPro" id="IPR050426">
    <property type="entry name" value="Glycosyltransferase_28"/>
</dbReference>
<dbReference type="PANTHER" id="PTHR48050:SF13">
    <property type="entry name" value="STEROL 3-BETA-GLUCOSYLTRANSFERASE UGT80A2"/>
    <property type="match status" value="1"/>
</dbReference>
<evidence type="ECO:0000313" key="6">
    <source>
        <dbReference type="Proteomes" id="UP001596956"/>
    </source>
</evidence>
<name>A0ABW3BC92_9ACTN</name>
<reference evidence="6" key="1">
    <citation type="journal article" date="2019" name="Int. J. Syst. Evol. Microbiol.">
        <title>The Global Catalogue of Microorganisms (GCM) 10K type strain sequencing project: providing services to taxonomists for standard genome sequencing and annotation.</title>
        <authorList>
            <consortium name="The Broad Institute Genomics Platform"/>
            <consortium name="The Broad Institute Genome Sequencing Center for Infectious Disease"/>
            <person name="Wu L."/>
            <person name="Ma J."/>
        </authorList>
    </citation>
    <scope>NUCLEOTIDE SEQUENCE [LARGE SCALE GENOMIC DNA]</scope>
    <source>
        <strain evidence="6">CCUG 63369</strain>
    </source>
</reference>
<dbReference type="CDD" id="cd03784">
    <property type="entry name" value="GT1_Gtf-like"/>
    <property type="match status" value="1"/>
</dbReference>
<evidence type="ECO:0000313" key="5">
    <source>
        <dbReference type="EMBL" id="MFD0800694.1"/>
    </source>
</evidence>
<dbReference type="NCBIfam" id="TIGR01426">
    <property type="entry name" value="MGT"/>
    <property type="match status" value="1"/>
</dbReference>
<keyword evidence="6" id="KW-1185">Reference proteome</keyword>
<proteinExistence type="inferred from homology"/>
<accession>A0ABW3BC92</accession>
<evidence type="ECO:0000256" key="1">
    <source>
        <dbReference type="ARBA" id="ARBA00009995"/>
    </source>
</evidence>
<dbReference type="EMBL" id="JBHTHR010000085">
    <property type="protein sequence ID" value="MFD0800694.1"/>
    <property type="molecule type" value="Genomic_DNA"/>
</dbReference>
<dbReference type="PANTHER" id="PTHR48050">
    <property type="entry name" value="STEROL 3-BETA-GLUCOSYLTRANSFERASE"/>
    <property type="match status" value="1"/>
</dbReference>
<gene>
    <name evidence="5" type="ORF">ACFQZU_05090</name>
</gene>
<dbReference type="Pfam" id="PF06722">
    <property type="entry name" value="EryCIII-like_C"/>
    <property type="match status" value="1"/>
</dbReference>
<sequence>MTRYAMLPSPMTGHVNPTLPITRELVDRGHEVVYDLPAAYRESVEAAGGRLRPMDLREPDGYRSEPDPVARFARVPMWLAEEAEHVLPQLWGRFRESPPDVLVYDMTCVWGRMLARALRFPAAMLVGSYVGNEHFSPMRTRHYAAMKEILDQGFAGLAGVIGRLNDAYGLHMRPAELFARDERLVLVAMPREFHPAGNTFGDPFRFIGSAVPSGKTAPRTEGAGPRRVYISPGTVVDLWPDMNETVQLAFGDGSWQVHLSTGGRPAPHGSPSWLHAAPSLPQWDLLAEADAFVTHGGTNSVMEALHFGVPMVVMASAPEHAITADRVEELGLGVRLAPEEATAERLRSAVAEVATSTDVRASVASMRDSVRAAGGPAAAASELELLDAGRPPAARTAPAKSRADR</sequence>
<organism evidence="5 6">
    <name type="scientific">Streptomonospora algeriensis</name>
    <dbReference type="NCBI Taxonomy" id="995084"/>
    <lineage>
        <taxon>Bacteria</taxon>
        <taxon>Bacillati</taxon>
        <taxon>Actinomycetota</taxon>
        <taxon>Actinomycetes</taxon>
        <taxon>Streptosporangiales</taxon>
        <taxon>Nocardiopsidaceae</taxon>
        <taxon>Streptomonospora</taxon>
    </lineage>
</organism>
<evidence type="ECO:0000259" key="4">
    <source>
        <dbReference type="Pfam" id="PF06722"/>
    </source>
</evidence>
<protein>
    <submittedName>
        <fullName evidence="5">Macrolide family glycosyltransferase</fullName>
    </submittedName>
</protein>
<evidence type="ECO:0000256" key="2">
    <source>
        <dbReference type="ARBA" id="ARBA00022679"/>
    </source>
</evidence>
<comment type="similarity">
    <text evidence="1">Belongs to the UDP-glycosyltransferase family.</text>
</comment>